<dbReference type="PANTHER" id="PTHR30572:SF4">
    <property type="entry name" value="ABC TRANSPORTER PERMEASE YTRF"/>
    <property type="match status" value="1"/>
</dbReference>
<dbReference type="Proteomes" id="UP000198625">
    <property type="component" value="Unassembled WGS sequence"/>
</dbReference>
<evidence type="ECO:0000256" key="4">
    <source>
        <dbReference type="ARBA" id="ARBA00022989"/>
    </source>
</evidence>
<evidence type="ECO:0000256" key="6">
    <source>
        <dbReference type="ARBA" id="ARBA00038076"/>
    </source>
</evidence>
<name>A0A1H3K5H3_9FIRM</name>
<feature type="transmembrane region" description="Helical" evidence="7">
    <location>
        <begin position="7"/>
        <end position="26"/>
    </location>
</feature>
<evidence type="ECO:0000259" key="9">
    <source>
        <dbReference type="Pfam" id="PF12704"/>
    </source>
</evidence>
<evidence type="ECO:0000313" key="11">
    <source>
        <dbReference type="Proteomes" id="UP000198625"/>
    </source>
</evidence>
<dbReference type="Pfam" id="PF02687">
    <property type="entry name" value="FtsX"/>
    <property type="match status" value="1"/>
</dbReference>
<feature type="transmembrane region" description="Helical" evidence="7">
    <location>
        <begin position="32"/>
        <end position="52"/>
    </location>
</feature>
<evidence type="ECO:0000256" key="5">
    <source>
        <dbReference type="ARBA" id="ARBA00023136"/>
    </source>
</evidence>
<dbReference type="Pfam" id="PF12704">
    <property type="entry name" value="MacB_PCD"/>
    <property type="match status" value="1"/>
</dbReference>
<keyword evidence="3 7" id="KW-0812">Transmembrane</keyword>
<dbReference type="InterPro" id="IPR003838">
    <property type="entry name" value="ABC3_permease_C"/>
</dbReference>
<dbReference type="GO" id="GO:0005886">
    <property type="term" value="C:plasma membrane"/>
    <property type="evidence" value="ECO:0007669"/>
    <property type="project" value="UniProtKB-SubCell"/>
</dbReference>
<reference evidence="10 11" key="1">
    <citation type="submission" date="2016-10" db="EMBL/GenBank/DDBJ databases">
        <authorList>
            <person name="de Groot N.N."/>
        </authorList>
    </citation>
    <scope>NUCLEOTIDE SEQUENCE [LARGE SCALE GENOMIC DNA]</scope>
    <source>
        <strain evidence="10 11">DSM 21650</strain>
    </source>
</reference>
<evidence type="ECO:0000256" key="7">
    <source>
        <dbReference type="SAM" id="Phobius"/>
    </source>
</evidence>
<feature type="domain" description="MacB-like periplasmic core" evidence="9">
    <location>
        <begin position="32"/>
        <end position="240"/>
    </location>
</feature>
<protein>
    <submittedName>
        <fullName evidence="10">Putative ABC transport system permease protein</fullName>
    </submittedName>
</protein>
<keyword evidence="5 7" id="KW-0472">Membrane</keyword>
<feature type="transmembrane region" description="Helical" evidence="7">
    <location>
        <begin position="406"/>
        <end position="431"/>
    </location>
</feature>
<evidence type="ECO:0000259" key="8">
    <source>
        <dbReference type="Pfam" id="PF02687"/>
    </source>
</evidence>
<keyword evidence="4 7" id="KW-1133">Transmembrane helix</keyword>
<keyword evidence="11" id="KW-1185">Reference proteome</keyword>
<feature type="transmembrane region" description="Helical" evidence="7">
    <location>
        <begin position="367"/>
        <end position="394"/>
    </location>
</feature>
<dbReference type="OrthoDB" id="9770036at2"/>
<dbReference type="PANTHER" id="PTHR30572">
    <property type="entry name" value="MEMBRANE COMPONENT OF TRANSPORTER-RELATED"/>
    <property type="match status" value="1"/>
</dbReference>
<feature type="domain" description="ABC3 transporter permease C-terminal" evidence="8">
    <location>
        <begin position="327"/>
        <end position="438"/>
    </location>
</feature>
<gene>
    <name evidence="10" type="ORF">SAMN05660462_00143</name>
</gene>
<accession>A0A1H3K5H3</accession>
<comment type="subcellular location">
    <subcellularLocation>
        <location evidence="1">Cell membrane</location>
        <topology evidence="1">Multi-pass membrane protein</topology>
    </subcellularLocation>
</comment>
<evidence type="ECO:0000256" key="2">
    <source>
        <dbReference type="ARBA" id="ARBA00022475"/>
    </source>
</evidence>
<dbReference type="GO" id="GO:0022857">
    <property type="term" value="F:transmembrane transporter activity"/>
    <property type="evidence" value="ECO:0007669"/>
    <property type="project" value="TreeGrafter"/>
</dbReference>
<evidence type="ECO:0000313" key="10">
    <source>
        <dbReference type="EMBL" id="SDY47457.1"/>
    </source>
</evidence>
<dbReference type="STRING" id="415015.SAMN05660462_00143"/>
<proteinExistence type="inferred from homology"/>
<dbReference type="EMBL" id="FNQE01000001">
    <property type="protein sequence ID" value="SDY47457.1"/>
    <property type="molecule type" value="Genomic_DNA"/>
</dbReference>
<keyword evidence="2" id="KW-1003">Cell membrane</keyword>
<organism evidence="10 11">
    <name type="scientific">Proteiniborus ethanoligenes</name>
    <dbReference type="NCBI Taxonomy" id="415015"/>
    <lineage>
        <taxon>Bacteria</taxon>
        <taxon>Bacillati</taxon>
        <taxon>Bacillota</taxon>
        <taxon>Clostridia</taxon>
        <taxon>Eubacteriales</taxon>
        <taxon>Proteiniborus</taxon>
    </lineage>
</organism>
<dbReference type="AlphaFoldDB" id="A0A1H3K5H3"/>
<dbReference type="InterPro" id="IPR025857">
    <property type="entry name" value="MacB_PCD"/>
</dbReference>
<dbReference type="RefSeq" id="WP_091725840.1">
    <property type="nucleotide sequence ID" value="NZ_FNQE01000001.1"/>
</dbReference>
<sequence>MKEKRGIFSFFIRIWFTAKMAAHGILSNPLRSFLTILGVAIGVASVVSLMGIGEGARQSVVEQFESLGSNVIQIKAQHSSIEFEPELAEELVERVQGLDMATPVVNTKAVMKWRRARGSVDVVGVNSDFHKIRDNELLSGNFFTSLHVKQRSPVAVLGYNMGVGLMKGRNPVGQTFTLEGQTYRIVGVLEQKGSGNAEGIDDKVIIPYTTALKIADKRKVDQIWGKAASKEEADLVVVQLGRIFKRRLGLDQTAPAGGSNGGEETIDGGGAVFYGGGFYYDDYYYDEPSQPEIPSSGEDLITITSLNQLVEEADNANRVMTLLLGGIAAVSLLVGGLGIMNIMLVAVTERTEEIGLRRAIGAKQSDLLLQFILEALYLSAIGAIAGTALGVWGLNLFENYGFSTAINFQAIEIATIVALCSGLLFGVYPAISASSLPPVEALKRQ</sequence>
<dbReference type="InterPro" id="IPR050250">
    <property type="entry name" value="Macrolide_Exporter_MacB"/>
</dbReference>
<evidence type="ECO:0000256" key="3">
    <source>
        <dbReference type="ARBA" id="ARBA00022692"/>
    </source>
</evidence>
<comment type="similarity">
    <text evidence="6">Belongs to the ABC-4 integral membrane protein family.</text>
</comment>
<evidence type="ECO:0000256" key="1">
    <source>
        <dbReference type="ARBA" id="ARBA00004651"/>
    </source>
</evidence>
<feature type="transmembrane region" description="Helical" evidence="7">
    <location>
        <begin position="322"/>
        <end position="347"/>
    </location>
</feature>